<dbReference type="PROSITE" id="PS51257">
    <property type="entry name" value="PROKAR_LIPOPROTEIN"/>
    <property type="match status" value="1"/>
</dbReference>
<keyword evidence="1" id="KW-0175">Coiled coil</keyword>
<dbReference type="FunFam" id="1.20.5.450:FF:000001">
    <property type="entry name" value="radixin isoform X2"/>
    <property type="match status" value="1"/>
</dbReference>
<dbReference type="PANTHER" id="PTHR23281">
    <property type="entry name" value="MERLIN/MOESIN/EZRIN/RADIXIN"/>
    <property type="match status" value="1"/>
</dbReference>
<evidence type="ECO:0000313" key="4">
    <source>
        <dbReference type="EMBL" id="KAB5562301.1"/>
    </source>
</evidence>
<dbReference type="Proteomes" id="UP000327468">
    <property type="component" value="Chromosome 10"/>
</dbReference>
<dbReference type="GO" id="GO:0003779">
    <property type="term" value="F:actin binding"/>
    <property type="evidence" value="ECO:0007669"/>
    <property type="project" value="InterPro"/>
</dbReference>
<dbReference type="InterPro" id="IPR011259">
    <property type="entry name" value="ERM_C_dom"/>
</dbReference>
<evidence type="ECO:0000259" key="3">
    <source>
        <dbReference type="Pfam" id="PF20492"/>
    </source>
</evidence>
<dbReference type="InterPro" id="IPR011174">
    <property type="entry name" value="ERM"/>
</dbReference>
<evidence type="ECO:0000259" key="2">
    <source>
        <dbReference type="Pfam" id="PF00769"/>
    </source>
</evidence>
<dbReference type="Gene3D" id="6.10.360.10">
    <property type="match status" value="1"/>
</dbReference>
<dbReference type="Pfam" id="PF20492">
    <property type="entry name" value="ERM_helical"/>
    <property type="match status" value="1"/>
</dbReference>
<accession>A0A5N5N6M2</accession>
<comment type="caution">
    <text evidence="4">The sequence shown here is derived from an EMBL/GenBank/DDBJ whole genome shotgun (WGS) entry which is preliminary data.</text>
</comment>
<feature type="domain" description="Ezrin/radixin/moesin C-terminal" evidence="2">
    <location>
        <begin position="259"/>
        <end position="334"/>
    </location>
</feature>
<reference evidence="4 5" key="1">
    <citation type="submission" date="2019-06" db="EMBL/GenBank/DDBJ databases">
        <title>A chromosome-scale genome assembly of the striped catfish, Pangasianodon hypophthalmus.</title>
        <authorList>
            <person name="Wen M."/>
            <person name="Zahm M."/>
            <person name="Roques C."/>
            <person name="Cabau C."/>
            <person name="Klopp C."/>
            <person name="Donnadieu C."/>
            <person name="Jouanno E."/>
            <person name="Avarre J.-C."/>
            <person name="Campet M."/>
            <person name="Ha T.T.T."/>
            <person name="Dugue R."/>
            <person name="Lampietro C."/>
            <person name="Louis A."/>
            <person name="Herpin A."/>
            <person name="Echchiki A."/>
            <person name="Berthelot C."/>
            <person name="Parey E."/>
            <person name="Roest-Crollius H."/>
            <person name="Braasch I."/>
            <person name="Postlethwait J."/>
            <person name="Bobe J."/>
            <person name="Montfort J."/>
            <person name="Bouchez O."/>
            <person name="Begum T."/>
            <person name="Schartl M."/>
            <person name="Guiguen Y."/>
        </authorList>
    </citation>
    <scope>NUCLEOTIDE SEQUENCE [LARGE SCALE GENOMIC DNA]</scope>
    <source>
        <strain evidence="4 5">Indonesia</strain>
        <tissue evidence="4">Blood</tissue>
    </source>
</reference>
<dbReference type="SUPFAM" id="SSF48678">
    <property type="entry name" value="Moesin tail domain"/>
    <property type="match status" value="1"/>
</dbReference>
<feature type="coiled-coil region" evidence="1">
    <location>
        <begin position="272"/>
        <end position="306"/>
    </location>
</feature>
<dbReference type="InterPro" id="IPR046810">
    <property type="entry name" value="ERM_helical"/>
</dbReference>
<proteinExistence type="predicted"/>
<name>A0A5N5N6M2_PANHP</name>
<dbReference type="EMBL" id="VFJC01000011">
    <property type="protein sequence ID" value="KAB5562301.1"/>
    <property type="molecule type" value="Genomic_DNA"/>
</dbReference>
<dbReference type="AlphaFoldDB" id="A0A5N5N6M2"/>
<feature type="domain" description="Ezrin/radixin/moesin alpha-helical" evidence="3">
    <location>
        <begin position="87"/>
        <end position="206"/>
    </location>
</feature>
<dbReference type="InterPro" id="IPR008954">
    <property type="entry name" value="Moesin_tail_sf"/>
</dbReference>
<evidence type="ECO:0000256" key="1">
    <source>
        <dbReference type="SAM" id="Coils"/>
    </source>
</evidence>
<feature type="coiled-coil region" evidence="1">
    <location>
        <begin position="56"/>
        <end position="212"/>
    </location>
</feature>
<organism evidence="4 5">
    <name type="scientific">Pangasianodon hypophthalmus</name>
    <name type="common">Striped catfish</name>
    <name type="synonym">Helicophagus hypophthalmus</name>
    <dbReference type="NCBI Taxonomy" id="310915"/>
    <lineage>
        <taxon>Eukaryota</taxon>
        <taxon>Metazoa</taxon>
        <taxon>Chordata</taxon>
        <taxon>Craniata</taxon>
        <taxon>Vertebrata</taxon>
        <taxon>Euteleostomi</taxon>
        <taxon>Actinopterygii</taxon>
        <taxon>Neopterygii</taxon>
        <taxon>Teleostei</taxon>
        <taxon>Ostariophysi</taxon>
        <taxon>Siluriformes</taxon>
        <taxon>Pangasiidae</taxon>
        <taxon>Pangasianodon</taxon>
    </lineage>
</organism>
<dbReference type="PRINTS" id="PR00661">
    <property type="entry name" value="ERMFAMILY"/>
</dbReference>
<protein>
    <submittedName>
        <fullName evidence="4">Uncharacterized protein</fullName>
    </submittedName>
</protein>
<evidence type="ECO:0000313" key="5">
    <source>
        <dbReference type="Proteomes" id="UP000327468"/>
    </source>
</evidence>
<dbReference type="InterPro" id="IPR000798">
    <property type="entry name" value="Ez/rad/moesin-like"/>
</dbReference>
<dbReference type="Gene3D" id="1.20.5.450">
    <property type="match status" value="1"/>
</dbReference>
<sequence>MTRSLSSNQLTKRPQTLCSTLLVCASTSASCFCAWGTTSCTCSVRKPDTIEVQQMKAQAREEKHQRQMERALLENEKKKRENIEREKEQMEREKREMMLRLSQFEEKAKKAEKDLQLQLDRAMRLEEERRKVEQESARLEAERQAALLAKEELARQAEDQMKNQEQLAAELAEYTAKISLLEEAKRVKEQEADQWQNRAKEAQDDLFKTREELHLMMAAPVPPPPMVIADEVHEAEHDDHDENMRSYSAEFQVEGIRNNRDEEDRLTEAEKNERVQRQLMALSSELADARDESKKTQNDILHMENMRAGRDKYKTLRQIRMGNTKQRIDEFEAL</sequence>
<keyword evidence="5" id="KW-1185">Reference proteome</keyword>
<dbReference type="Pfam" id="PF00769">
    <property type="entry name" value="ERM_C"/>
    <property type="match status" value="1"/>
</dbReference>
<gene>
    <name evidence="4" type="ORF">PHYPO_G00016330</name>
</gene>